<dbReference type="KEGG" id="mpg:Theba_1591"/>
<dbReference type="RefSeq" id="WP_006489376.1">
    <property type="nucleotide sequence ID" value="NC_017934.1"/>
</dbReference>
<dbReference type="Pfam" id="PF13377">
    <property type="entry name" value="Peripla_BP_3"/>
    <property type="match status" value="1"/>
</dbReference>
<organism evidence="6 7">
    <name type="scientific">Mesotoga prima MesG1.Ag.4.2</name>
    <dbReference type="NCBI Taxonomy" id="660470"/>
    <lineage>
        <taxon>Bacteria</taxon>
        <taxon>Thermotogati</taxon>
        <taxon>Thermotogota</taxon>
        <taxon>Thermotogae</taxon>
        <taxon>Kosmotogales</taxon>
        <taxon>Kosmotogaceae</taxon>
        <taxon>Mesotoga</taxon>
    </lineage>
</organism>
<dbReference type="GeneID" id="87107387"/>
<dbReference type="EMBL" id="CP003532">
    <property type="protein sequence ID" value="AFK07259.1"/>
    <property type="molecule type" value="Genomic_DNA"/>
</dbReference>
<proteinExistence type="predicted"/>
<keyword evidence="2" id="KW-0805">Transcription regulation</keyword>
<keyword evidence="7" id="KW-1185">Reference proteome</keyword>
<dbReference type="STRING" id="660470.Theba_1591"/>
<evidence type="ECO:0000256" key="2">
    <source>
        <dbReference type="ARBA" id="ARBA00023015"/>
    </source>
</evidence>
<dbReference type="GO" id="GO:0003700">
    <property type="term" value="F:DNA-binding transcription factor activity"/>
    <property type="evidence" value="ECO:0007669"/>
    <property type="project" value="TreeGrafter"/>
</dbReference>
<sequence>MAQRVTIKSIAEELGVSVASVSRALNGKGEVGPALEKRILQKADELGYIANYSARSLKHQKTNLIGVLVPDTFNPFFAHFVTKIEELLYDSGYEILLSTTRESLEKEREYLEIMVSKNVTGILAAPVDRTGNISIYKRVKAMDIPIVFFDRNVEGLDLSRVNVDNRSAVYKIVRYLYRKGHRRIAFVESVPNTSMGEERLAGYREAIKDFGLSEEFSLERFGLFIENDVKSQAAEILSHRPTALITGNLVITKAFLQALKTLRIKIPQELSLVSFDDIEWLEVTSPPITAFRQPIESLAMNAVALLKREMKNNESNSQIVVVEGELIIRDSVYDLSSEKQGG</sequence>
<dbReference type="SUPFAM" id="SSF53822">
    <property type="entry name" value="Periplasmic binding protein-like I"/>
    <property type="match status" value="1"/>
</dbReference>
<evidence type="ECO:0000256" key="4">
    <source>
        <dbReference type="ARBA" id="ARBA00023163"/>
    </source>
</evidence>
<dbReference type="PROSITE" id="PS50932">
    <property type="entry name" value="HTH_LACI_2"/>
    <property type="match status" value="1"/>
</dbReference>
<dbReference type="PANTHER" id="PTHR30146:SF148">
    <property type="entry name" value="HTH-TYPE TRANSCRIPTIONAL REPRESSOR PURR-RELATED"/>
    <property type="match status" value="1"/>
</dbReference>
<reference evidence="6 7" key="1">
    <citation type="journal article" date="2012" name="Genome Biol. Evol.">
        <title>Genome Sequence of the Mesophilic Thermotogales Bacterium Mesotoga prima MesG1.Ag.4.2 Reveals the Largest Thermotogales Genome To Date.</title>
        <authorList>
            <person name="Zhaxybayeva O."/>
            <person name="Swithers K.S."/>
            <person name="Foght J."/>
            <person name="Green A.G."/>
            <person name="Bruce D."/>
            <person name="Detter C."/>
            <person name="Han S."/>
            <person name="Teshima H."/>
            <person name="Han J."/>
            <person name="Woyke T."/>
            <person name="Pitluck S."/>
            <person name="Nolan M."/>
            <person name="Ivanova N."/>
            <person name="Pati A."/>
            <person name="Land M.L."/>
            <person name="Dlutek M."/>
            <person name="Doolittle W.F."/>
            <person name="Noll K.M."/>
            <person name="Nesbo C.L."/>
        </authorList>
    </citation>
    <scope>NUCLEOTIDE SEQUENCE [LARGE SCALE GENOMIC DNA]</scope>
    <source>
        <strain evidence="7">mesG1.Ag.4.2</strain>
    </source>
</reference>
<evidence type="ECO:0000313" key="6">
    <source>
        <dbReference type="EMBL" id="AFK07259.1"/>
    </source>
</evidence>
<evidence type="ECO:0000259" key="5">
    <source>
        <dbReference type="PROSITE" id="PS50932"/>
    </source>
</evidence>
<evidence type="ECO:0000313" key="7">
    <source>
        <dbReference type="Proteomes" id="UP000002881"/>
    </source>
</evidence>
<dbReference type="Proteomes" id="UP000002881">
    <property type="component" value="Chromosome"/>
</dbReference>
<dbReference type="InterPro" id="IPR028082">
    <property type="entry name" value="Peripla_BP_I"/>
</dbReference>
<dbReference type="InterPro" id="IPR046335">
    <property type="entry name" value="LacI/GalR-like_sensor"/>
</dbReference>
<dbReference type="InterPro" id="IPR000843">
    <property type="entry name" value="HTH_LacI"/>
</dbReference>
<keyword evidence="3" id="KW-0238">DNA-binding</keyword>
<dbReference type="InterPro" id="IPR010982">
    <property type="entry name" value="Lambda_DNA-bd_dom_sf"/>
</dbReference>
<evidence type="ECO:0000256" key="3">
    <source>
        <dbReference type="ARBA" id="ARBA00023125"/>
    </source>
</evidence>
<accession>I2F5Q6</accession>
<feature type="domain" description="HTH lacI-type" evidence="5">
    <location>
        <begin position="5"/>
        <end position="59"/>
    </location>
</feature>
<dbReference type="PANTHER" id="PTHR30146">
    <property type="entry name" value="LACI-RELATED TRANSCRIPTIONAL REPRESSOR"/>
    <property type="match status" value="1"/>
</dbReference>
<dbReference type="GO" id="GO:0000976">
    <property type="term" value="F:transcription cis-regulatory region binding"/>
    <property type="evidence" value="ECO:0007669"/>
    <property type="project" value="TreeGrafter"/>
</dbReference>
<dbReference type="SMART" id="SM00354">
    <property type="entry name" value="HTH_LACI"/>
    <property type="match status" value="1"/>
</dbReference>
<dbReference type="SUPFAM" id="SSF47413">
    <property type="entry name" value="lambda repressor-like DNA-binding domains"/>
    <property type="match status" value="1"/>
</dbReference>
<name>I2F5Q6_9BACT</name>
<protein>
    <submittedName>
        <fullName evidence="6">Transcriptional regulator</fullName>
    </submittedName>
</protein>
<dbReference type="eggNOG" id="COG1609">
    <property type="taxonomic scope" value="Bacteria"/>
</dbReference>
<keyword evidence="1" id="KW-0678">Repressor</keyword>
<dbReference type="HOGENOM" id="CLU_037628_6_1_0"/>
<dbReference type="Gene3D" id="3.40.50.2300">
    <property type="match status" value="2"/>
</dbReference>
<dbReference type="AlphaFoldDB" id="I2F5Q6"/>
<dbReference type="CDD" id="cd01392">
    <property type="entry name" value="HTH_LacI"/>
    <property type="match status" value="1"/>
</dbReference>
<dbReference type="CDD" id="cd06267">
    <property type="entry name" value="PBP1_LacI_sugar_binding-like"/>
    <property type="match status" value="1"/>
</dbReference>
<evidence type="ECO:0000256" key="1">
    <source>
        <dbReference type="ARBA" id="ARBA00022491"/>
    </source>
</evidence>
<dbReference type="Pfam" id="PF00356">
    <property type="entry name" value="LacI"/>
    <property type="match status" value="1"/>
</dbReference>
<dbReference type="Gene3D" id="1.10.260.40">
    <property type="entry name" value="lambda repressor-like DNA-binding domains"/>
    <property type="match status" value="1"/>
</dbReference>
<keyword evidence="4" id="KW-0804">Transcription</keyword>
<gene>
    <name evidence="6" type="ORF">Theba_1591</name>
</gene>